<comment type="cofactor">
    <cofactor evidence="10">
        <name>Zn(2+)</name>
        <dbReference type="ChEBI" id="CHEBI:29105"/>
    </cofactor>
    <text evidence="10">Binds 1 zinc ion per subunit.</text>
</comment>
<dbReference type="CDD" id="cd01854">
    <property type="entry name" value="YjeQ_EngC"/>
    <property type="match status" value="1"/>
</dbReference>
<dbReference type="NCBIfam" id="TIGR00157">
    <property type="entry name" value="ribosome small subunit-dependent GTPase A"/>
    <property type="match status" value="1"/>
</dbReference>
<dbReference type="SUPFAM" id="SSF52540">
    <property type="entry name" value="P-loop containing nucleoside triphosphate hydrolases"/>
    <property type="match status" value="1"/>
</dbReference>
<dbReference type="SUPFAM" id="SSF50249">
    <property type="entry name" value="Nucleic acid-binding proteins"/>
    <property type="match status" value="1"/>
</dbReference>
<evidence type="ECO:0000259" key="11">
    <source>
        <dbReference type="PROSITE" id="PS50936"/>
    </source>
</evidence>
<reference evidence="13 14" key="1">
    <citation type="submission" date="2020-05" db="EMBL/GenBank/DDBJ databases">
        <title>Distinct polysaccharide utilization as determinants for interspecies competition between intestinal Prevotella spp.</title>
        <authorList>
            <person name="Galvez E.J.C."/>
            <person name="Iljazovic A."/>
            <person name="Strowig T."/>
        </authorList>
    </citation>
    <scope>NUCLEOTIDE SEQUENCE [LARGE SCALE GENOMIC DNA]</scope>
    <source>
        <strain evidence="13 14">PROD</strain>
    </source>
</reference>
<feature type="binding site" evidence="10">
    <location>
        <position position="294"/>
    </location>
    <ligand>
        <name>Zn(2+)</name>
        <dbReference type="ChEBI" id="CHEBI:29105"/>
    </ligand>
</feature>
<feature type="binding site" evidence="10">
    <location>
        <position position="281"/>
    </location>
    <ligand>
        <name>Zn(2+)</name>
        <dbReference type="ChEBI" id="CHEBI:29105"/>
    </ligand>
</feature>
<keyword evidence="2 10" id="KW-0690">Ribosome biogenesis</keyword>
<evidence type="ECO:0000313" key="14">
    <source>
        <dbReference type="Proteomes" id="UP001193734"/>
    </source>
</evidence>
<sequence length="329" mass="36507">MKGLVIRNTGSWYTVKTDEGRQVDCKIKGNFRLKGIRSTNPVAVGDRVEIVPNNEGTAFITAIEERRNYIIRKSPNLSKQSHIIAANVDQAMLVVTVNRPQTSTTFIDRFLASAEAYRVPVVMVFNKTDILDDDERRYQEMVIALYENIGYECRAVSAATGSGIDGLRELLAGKITVLSGNSGVGKSTLINSILPGANLRTAEISDAHNTGMHTTTFSEMLPLPRAGGSPSATQDSNTDGNVHADGYIIDTPGIKGFGTFDIEPEELTGYFRDIFRFSKDCRFSNCTHRHEPGCAVLRALEEHYIAESRYQSYLSMLDDKDENKYREAF</sequence>
<evidence type="ECO:0000256" key="8">
    <source>
        <dbReference type="ARBA" id="ARBA00022884"/>
    </source>
</evidence>
<keyword evidence="3 10" id="KW-0479">Metal-binding</keyword>
<dbReference type="RefSeq" id="WP_172176434.1">
    <property type="nucleotide sequence ID" value="NZ_CASGIA010000006.1"/>
</dbReference>
<proteinExistence type="inferred from homology"/>
<feature type="domain" description="EngC GTPase" evidence="11">
    <location>
        <begin position="86"/>
        <end position="255"/>
    </location>
</feature>
<dbReference type="CDD" id="cd04466">
    <property type="entry name" value="S1_YloQ_GTPase"/>
    <property type="match status" value="1"/>
</dbReference>
<keyword evidence="7 10" id="KW-0862">Zinc</keyword>
<keyword evidence="9 10" id="KW-0342">GTP-binding</keyword>
<dbReference type="InterPro" id="IPR012340">
    <property type="entry name" value="NA-bd_OB-fold"/>
</dbReference>
<dbReference type="PANTHER" id="PTHR32120:SF11">
    <property type="entry name" value="SMALL RIBOSOMAL SUBUNIT BIOGENESIS GTPASE RSGA 1, MITOCHONDRIAL-RELATED"/>
    <property type="match status" value="1"/>
</dbReference>
<keyword evidence="14" id="KW-1185">Reference proteome</keyword>
<keyword evidence="6 10" id="KW-0378">Hydrolase</keyword>
<comment type="function">
    <text evidence="10">One of several proteins that assist in the late maturation steps of the functional core of the 30S ribosomal subunit. Helps release RbfA from mature subunits. May play a role in the assembly of ribosomal proteins into the subunit. Circularly permuted GTPase that catalyzes slow GTP hydrolysis, GTPase activity is stimulated by the 30S ribosomal subunit.</text>
</comment>
<comment type="similarity">
    <text evidence="10">Belongs to the TRAFAC class YlqF/YawG GTPase family. RsgA subfamily.</text>
</comment>
<feature type="binding site" evidence="10">
    <location>
        <position position="286"/>
    </location>
    <ligand>
        <name>Zn(2+)</name>
        <dbReference type="ChEBI" id="CHEBI:29105"/>
    </ligand>
</feature>
<evidence type="ECO:0000256" key="1">
    <source>
        <dbReference type="ARBA" id="ARBA00022490"/>
    </source>
</evidence>
<dbReference type="InterPro" id="IPR031944">
    <property type="entry name" value="RsgA_N"/>
</dbReference>
<comment type="subcellular location">
    <subcellularLocation>
        <location evidence="10">Cytoplasm</location>
    </subcellularLocation>
</comment>
<dbReference type="Pfam" id="PF03193">
    <property type="entry name" value="RsgA_GTPase"/>
    <property type="match status" value="1"/>
</dbReference>
<dbReference type="InterPro" id="IPR010914">
    <property type="entry name" value="RsgA_GTPase_dom"/>
</dbReference>
<evidence type="ECO:0000256" key="7">
    <source>
        <dbReference type="ARBA" id="ARBA00022833"/>
    </source>
</evidence>
<dbReference type="GeneID" id="82156875"/>
<dbReference type="Pfam" id="PF16745">
    <property type="entry name" value="RsgA_N"/>
    <property type="match status" value="1"/>
</dbReference>
<evidence type="ECO:0000256" key="3">
    <source>
        <dbReference type="ARBA" id="ARBA00022723"/>
    </source>
</evidence>
<evidence type="ECO:0000256" key="2">
    <source>
        <dbReference type="ARBA" id="ARBA00022517"/>
    </source>
</evidence>
<feature type="binding site" evidence="10">
    <location>
        <begin position="126"/>
        <end position="129"/>
    </location>
    <ligand>
        <name>GTP</name>
        <dbReference type="ChEBI" id="CHEBI:37565"/>
    </ligand>
</feature>
<evidence type="ECO:0000256" key="9">
    <source>
        <dbReference type="ARBA" id="ARBA00023134"/>
    </source>
</evidence>
<feature type="binding site" evidence="10">
    <location>
        <begin position="180"/>
        <end position="188"/>
    </location>
    <ligand>
        <name>GTP</name>
        <dbReference type="ChEBI" id="CHEBI:37565"/>
    </ligand>
</feature>
<evidence type="ECO:0000256" key="6">
    <source>
        <dbReference type="ARBA" id="ARBA00022801"/>
    </source>
</evidence>
<feature type="binding site" evidence="10">
    <location>
        <position position="288"/>
    </location>
    <ligand>
        <name>Zn(2+)</name>
        <dbReference type="ChEBI" id="CHEBI:29105"/>
    </ligand>
</feature>
<keyword evidence="1 10" id="KW-0963">Cytoplasm</keyword>
<evidence type="ECO:0000256" key="4">
    <source>
        <dbReference type="ARBA" id="ARBA00022730"/>
    </source>
</evidence>
<evidence type="ECO:0000259" key="12">
    <source>
        <dbReference type="PROSITE" id="PS51721"/>
    </source>
</evidence>
<gene>
    <name evidence="10 13" type="primary">rsgA</name>
    <name evidence="13" type="ORF">HPS55_03760</name>
</gene>
<dbReference type="InterPro" id="IPR030378">
    <property type="entry name" value="G_CP_dom"/>
</dbReference>
<dbReference type="Gene3D" id="2.40.50.140">
    <property type="entry name" value="Nucleic acid-binding proteins"/>
    <property type="match status" value="1"/>
</dbReference>
<dbReference type="Gene3D" id="1.10.40.50">
    <property type="entry name" value="Probable gtpase engc, domain 3"/>
    <property type="match status" value="1"/>
</dbReference>
<evidence type="ECO:0000256" key="10">
    <source>
        <dbReference type="HAMAP-Rule" id="MF_01820"/>
    </source>
</evidence>
<dbReference type="Gene3D" id="3.40.50.300">
    <property type="entry name" value="P-loop containing nucleotide triphosphate hydrolases"/>
    <property type="match status" value="1"/>
</dbReference>
<evidence type="ECO:0000313" key="13">
    <source>
        <dbReference type="EMBL" id="NPE13449.1"/>
    </source>
</evidence>
<dbReference type="InterPro" id="IPR027417">
    <property type="entry name" value="P-loop_NTPase"/>
</dbReference>
<comment type="subunit">
    <text evidence="10">Monomer. Associates with 30S ribosomal subunit, binds 16S rRNA.</text>
</comment>
<dbReference type="Proteomes" id="UP001193734">
    <property type="component" value="Unassembled WGS sequence"/>
</dbReference>
<evidence type="ECO:0000256" key="5">
    <source>
        <dbReference type="ARBA" id="ARBA00022741"/>
    </source>
</evidence>
<protein>
    <recommendedName>
        <fullName evidence="10">Small ribosomal subunit biogenesis GTPase RsgA</fullName>
        <ecNumber evidence="10">3.6.1.-</ecNumber>
    </recommendedName>
</protein>
<dbReference type="EMBL" id="JABKKE010000004">
    <property type="protein sequence ID" value="NPE13449.1"/>
    <property type="molecule type" value="Genomic_DNA"/>
</dbReference>
<dbReference type="PROSITE" id="PS51721">
    <property type="entry name" value="G_CP"/>
    <property type="match status" value="1"/>
</dbReference>
<feature type="domain" description="CP-type G" evidence="12">
    <location>
        <begin position="77"/>
        <end position="257"/>
    </location>
</feature>
<organism evidence="13 14">
    <name type="scientific">Xylanibacter rodentium</name>
    <dbReference type="NCBI Taxonomy" id="2736289"/>
    <lineage>
        <taxon>Bacteria</taxon>
        <taxon>Pseudomonadati</taxon>
        <taxon>Bacteroidota</taxon>
        <taxon>Bacteroidia</taxon>
        <taxon>Bacteroidales</taxon>
        <taxon>Prevotellaceae</taxon>
        <taxon>Xylanibacter</taxon>
    </lineage>
</organism>
<keyword evidence="4 10" id="KW-0699">rRNA-binding</keyword>
<keyword evidence="8 10" id="KW-0694">RNA-binding</keyword>
<name>A0ABX2AS44_9BACT</name>
<accession>A0ABX2AS44</accession>
<dbReference type="PANTHER" id="PTHR32120">
    <property type="entry name" value="SMALL RIBOSOMAL SUBUNIT BIOGENESIS GTPASE RSGA"/>
    <property type="match status" value="1"/>
</dbReference>
<dbReference type="EC" id="3.6.1.-" evidence="10"/>
<dbReference type="HAMAP" id="MF_01820">
    <property type="entry name" value="GTPase_RsgA"/>
    <property type="match status" value="1"/>
</dbReference>
<keyword evidence="5 10" id="KW-0547">Nucleotide-binding</keyword>
<dbReference type="PROSITE" id="PS50936">
    <property type="entry name" value="ENGC_GTPASE"/>
    <property type="match status" value="1"/>
</dbReference>
<comment type="caution">
    <text evidence="13">The sequence shown here is derived from an EMBL/GenBank/DDBJ whole genome shotgun (WGS) entry which is preliminary data.</text>
</comment>
<dbReference type="InterPro" id="IPR004881">
    <property type="entry name" value="Ribosome_biogen_GTPase_RsgA"/>
</dbReference>